<name>A0A532V7U3_UNCT6</name>
<keyword evidence="1" id="KW-0812">Transmembrane</keyword>
<proteinExistence type="predicted"/>
<comment type="caution">
    <text evidence="3">The sequence shown here is derived from an EMBL/GenBank/DDBJ whole genome shotgun (WGS) entry which is preliminary data.</text>
</comment>
<dbReference type="Pfam" id="PF13239">
    <property type="entry name" value="2TM"/>
    <property type="match status" value="1"/>
</dbReference>
<evidence type="ECO:0000313" key="4">
    <source>
        <dbReference type="Proteomes" id="UP000317778"/>
    </source>
</evidence>
<sequence length="91" mass="10761">MEQDIHRRAEERVERRMGFFTHLVTYLVVNAGLFLAWYFISGHGKGFPWFVIPLGGWGVGVIVHALSVFVFGKFRERMIDREVHRIRRKTE</sequence>
<organism evidence="3 4">
    <name type="scientific">candidate division TA06 bacterium B3_TA06</name>
    <dbReference type="NCBI Taxonomy" id="2012487"/>
    <lineage>
        <taxon>Bacteria</taxon>
        <taxon>Bacteria division TA06</taxon>
    </lineage>
</organism>
<reference evidence="3 4" key="1">
    <citation type="submission" date="2017-06" db="EMBL/GenBank/DDBJ databases">
        <title>Novel microbial phyla capable of carbon fixation and sulfur reduction in deep-sea sediments.</title>
        <authorList>
            <person name="Huang J."/>
            <person name="Baker B."/>
            <person name="Wang Y."/>
        </authorList>
    </citation>
    <scope>NUCLEOTIDE SEQUENCE [LARGE SCALE GENOMIC DNA]</scope>
    <source>
        <strain evidence="3">B3_TA06</strain>
    </source>
</reference>
<dbReference type="AlphaFoldDB" id="A0A532V7U3"/>
<keyword evidence="1" id="KW-1133">Transmembrane helix</keyword>
<accession>A0A532V7U3</accession>
<evidence type="ECO:0000256" key="1">
    <source>
        <dbReference type="SAM" id="Phobius"/>
    </source>
</evidence>
<dbReference type="EMBL" id="NJBO01000005">
    <property type="protein sequence ID" value="TKJ43266.1"/>
    <property type="molecule type" value="Genomic_DNA"/>
</dbReference>
<evidence type="ECO:0000259" key="2">
    <source>
        <dbReference type="Pfam" id="PF13239"/>
    </source>
</evidence>
<dbReference type="InterPro" id="IPR025698">
    <property type="entry name" value="2TM_dom"/>
</dbReference>
<protein>
    <recommendedName>
        <fullName evidence="2">2TM domain-containing protein</fullName>
    </recommendedName>
</protein>
<feature type="transmembrane region" description="Helical" evidence="1">
    <location>
        <begin position="20"/>
        <end position="40"/>
    </location>
</feature>
<feature type="domain" description="2TM" evidence="2">
    <location>
        <begin position="7"/>
        <end position="82"/>
    </location>
</feature>
<keyword evidence="1" id="KW-0472">Membrane</keyword>
<gene>
    <name evidence="3" type="ORF">CEE36_04325</name>
</gene>
<evidence type="ECO:0000313" key="3">
    <source>
        <dbReference type="EMBL" id="TKJ43266.1"/>
    </source>
</evidence>
<feature type="transmembrane region" description="Helical" evidence="1">
    <location>
        <begin position="46"/>
        <end position="71"/>
    </location>
</feature>
<dbReference type="Proteomes" id="UP000317778">
    <property type="component" value="Unassembled WGS sequence"/>
</dbReference>